<dbReference type="RefSeq" id="WP_191824239.1">
    <property type="nucleotide sequence ID" value="NZ_JACSQX010000001.1"/>
</dbReference>
<evidence type="ECO:0000313" key="2">
    <source>
        <dbReference type="EMBL" id="MBN6101573.1"/>
    </source>
</evidence>
<evidence type="ECO:0000313" key="3">
    <source>
        <dbReference type="Proteomes" id="UP000695802"/>
    </source>
</evidence>
<dbReference type="EMBL" id="JAFIWB010000003">
    <property type="protein sequence ID" value="MBN6101573.1"/>
    <property type="molecule type" value="Genomic_DNA"/>
</dbReference>
<evidence type="ECO:0000256" key="1">
    <source>
        <dbReference type="SAM" id="MobiDB-lite"/>
    </source>
</evidence>
<dbReference type="Proteomes" id="UP000695802">
    <property type="component" value="Unassembled WGS sequence"/>
</dbReference>
<feature type="region of interest" description="Disordered" evidence="1">
    <location>
        <begin position="31"/>
        <end position="52"/>
    </location>
</feature>
<reference evidence="2 3" key="1">
    <citation type="submission" date="2021-02" db="EMBL/GenBank/DDBJ databases">
        <title>Taxonomically Unique Crown Gall-Associated Xanthomonas Stains Have Deficiency in Virulence Repertories.</title>
        <authorList>
            <person name="Mafakheri H."/>
            <person name="Taghavi S.M."/>
            <person name="Dimkic I."/>
            <person name="Nemanja K."/>
            <person name="Osdaghi E."/>
        </authorList>
    </citation>
    <scope>NUCLEOTIDE SEQUENCE [LARGE SCALE GENOMIC DNA]</scope>
    <source>
        <strain evidence="2 3">FX4</strain>
    </source>
</reference>
<comment type="caution">
    <text evidence="2">The sequence shown here is derived from an EMBL/GenBank/DDBJ whole genome shotgun (WGS) entry which is preliminary data.</text>
</comment>
<protein>
    <submittedName>
        <fullName evidence="2">Uncharacterized protein</fullName>
    </submittedName>
</protein>
<keyword evidence="3" id="KW-1185">Reference proteome</keyword>
<accession>A0ABS3AYY7</accession>
<organism evidence="2 3">
    <name type="scientific">Xanthomonas bonasiae</name>
    <dbReference type="NCBI Taxonomy" id="2810351"/>
    <lineage>
        <taxon>Bacteria</taxon>
        <taxon>Pseudomonadati</taxon>
        <taxon>Pseudomonadota</taxon>
        <taxon>Gammaproteobacteria</taxon>
        <taxon>Lysobacterales</taxon>
        <taxon>Lysobacteraceae</taxon>
        <taxon>Xanthomonas</taxon>
    </lineage>
</organism>
<proteinExistence type="predicted"/>
<sequence length="74" mass="7830">MPPGLCRYTEFVIAADPAKFRAKAAKVCQTAAETSSSPRVPQAPGSPHRDNFRSESLKVVDIAPLFISAAATAN</sequence>
<name>A0ABS3AYY7_9XANT</name>
<gene>
    <name evidence="2" type="ORF">JR064_05280</name>
</gene>